<reference evidence="8 9" key="1">
    <citation type="journal article" date="2013" name="Genome Biol.">
        <title>The genome sequence of the most widely cultivated cacao type and its use to identify candidate genes regulating pod color.</title>
        <authorList>
            <person name="Motamayor J.C."/>
            <person name="Mockaitis K."/>
            <person name="Schmutz J."/>
            <person name="Haiminen N."/>
            <person name="Iii D.L."/>
            <person name="Cornejo O."/>
            <person name="Findley S.D."/>
            <person name="Zheng P."/>
            <person name="Utro F."/>
            <person name="Royaert S."/>
            <person name="Saski C."/>
            <person name="Jenkins J."/>
            <person name="Podicheti R."/>
            <person name="Zhao M."/>
            <person name="Scheffler B.E."/>
            <person name="Stack J.C."/>
            <person name="Feltus F.A."/>
            <person name="Mustiga G.M."/>
            <person name="Amores F."/>
            <person name="Phillips W."/>
            <person name="Marelli J.P."/>
            <person name="May G.D."/>
            <person name="Shapiro H."/>
            <person name="Ma J."/>
            <person name="Bustamante C.D."/>
            <person name="Schnell R.J."/>
            <person name="Main D."/>
            <person name="Gilbert D."/>
            <person name="Parida L."/>
            <person name="Kuhn D.N."/>
        </authorList>
    </citation>
    <scope>NUCLEOTIDE SEQUENCE [LARGE SCALE GENOMIC DNA]</scope>
    <source>
        <strain evidence="9">cv. Matina 1-6</strain>
    </source>
</reference>
<protein>
    <submittedName>
        <fullName evidence="8">Major facilitator superfamily protein isoform 2</fullName>
    </submittedName>
</protein>
<dbReference type="InterPro" id="IPR000109">
    <property type="entry name" value="POT_fam"/>
</dbReference>
<dbReference type="Proteomes" id="UP000026915">
    <property type="component" value="Chromosome 2"/>
</dbReference>
<evidence type="ECO:0000313" key="9">
    <source>
        <dbReference type="Proteomes" id="UP000026915"/>
    </source>
</evidence>
<evidence type="ECO:0000256" key="4">
    <source>
        <dbReference type="ARBA" id="ARBA00022989"/>
    </source>
</evidence>
<dbReference type="AlphaFoldDB" id="A0A061E9Q5"/>
<evidence type="ECO:0000256" key="5">
    <source>
        <dbReference type="ARBA" id="ARBA00023136"/>
    </source>
</evidence>
<keyword evidence="3 7" id="KW-0812">Transmembrane</keyword>
<feature type="transmembrane region" description="Helical" evidence="7">
    <location>
        <begin position="84"/>
        <end position="103"/>
    </location>
</feature>
<feature type="transmembrane region" description="Helical" evidence="7">
    <location>
        <begin position="211"/>
        <end position="229"/>
    </location>
</feature>
<dbReference type="GO" id="GO:0016020">
    <property type="term" value="C:membrane"/>
    <property type="evidence" value="ECO:0007669"/>
    <property type="project" value="UniProtKB-SubCell"/>
</dbReference>
<dbReference type="Gene3D" id="1.20.1250.20">
    <property type="entry name" value="MFS general substrate transporter like domains"/>
    <property type="match status" value="1"/>
</dbReference>
<accession>A0A061E9Q5</accession>
<proteinExistence type="inferred from homology"/>
<feature type="transmembrane region" description="Helical" evidence="7">
    <location>
        <begin position="179"/>
        <end position="199"/>
    </location>
</feature>
<dbReference type="Gramene" id="EOY01651">
    <property type="protein sequence ID" value="EOY01651"/>
    <property type="gene ID" value="TCM_011499"/>
</dbReference>
<feature type="transmembrane region" description="Helical" evidence="7">
    <location>
        <begin position="315"/>
        <end position="332"/>
    </location>
</feature>
<organism evidence="8 9">
    <name type="scientific">Theobroma cacao</name>
    <name type="common">Cacao</name>
    <name type="synonym">Cocoa</name>
    <dbReference type="NCBI Taxonomy" id="3641"/>
    <lineage>
        <taxon>Eukaryota</taxon>
        <taxon>Viridiplantae</taxon>
        <taxon>Streptophyta</taxon>
        <taxon>Embryophyta</taxon>
        <taxon>Tracheophyta</taxon>
        <taxon>Spermatophyta</taxon>
        <taxon>Magnoliopsida</taxon>
        <taxon>eudicotyledons</taxon>
        <taxon>Gunneridae</taxon>
        <taxon>Pentapetalae</taxon>
        <taxon>rosids</taxon>
        <taxon>malvids</taxon>
        <taxon>Malvales</taxon>
        <taxon>Malvaceae</taxon>
        <taxon>Byttnerioideae</taxon>
        <taxon>Theobroma</taxon>
    </lineage>
</organism>
<comment type="similarity">
    <text evidence="2">Belongs to the major facilitator superfamily. Proton-dependent oligopeptide transporter (POT/PTR) (TC 2.A.17) family.</text>
</comment>
<name>A0A061E9Q5_THECC</name>
<sequence length="585" mass="66631">MTTCGALRRWFRWRERLVIFTYGLLFSKGMMSYVLANLMTFLTDLWKLKLKEAAAIVNLQEGLRNMLQICVALCIDACLGYRWMLILSSVLYSTGLGLLAYSVPPYFNKLKHSPFWEGLALVIVGGAAQVIPLYSLSFEQTKVVRVPEHCEATRLKVACCLGKVRIGGWRRLQQRIIRWFGIGFMMLGAITSVYGFIYLEDEWHQRFLRSAIAIVTGLLWFLCGFPFYGPRRLQPSPLSTMLRTLIAAARKSHLNYGGNLEQLHRDDGKENPLLTDHLEWLNKAAVKESSADDNLTPEEKRWRLCTVKEVEQTKLLLNIIPMSATFIVYGMVKSLGNTFFIEQVSSMSGDISSVFFQMIQWFSQISIKRGYKFVFEKRIERIKGRYSDGVKIGIGMLSSVICCAVASSIESKRLQALSKEGRSNDPDATAPITAFWLVLQFSFLGAMEGLAGDGIQDFFGHYAPDSRRYGPVFTSSLTGFGTVLNIGFIAFLDYYSTSRHTEIWLGDSINQSRLDLIYRAYAMVALLNCFIYAYVSYQYSYDNIIGRPEEEKEIPFLEVKEEETAEGDQQNNQEQDVELQRIPVR</sequence>
<feature type="region of interest" description="Disordered" evidence="6">
    <location>
        <begin position="561"/>
        <end position="585"/>
    </location>
</feature>
<evidence type="ECO:0000313" key="8">
    <source>
        <dbReference type="EMBL" id="EOY01651.1"/>
    </source>
</evidence>
<dbReference type="PANTHER" id="PTHR11654">
    <property type="entry name" value="OLIGOPEPTIDE TRANSPORTER-RELATED"/>
    <property type="match status" value="1"/>
</dbReference>
<dbReference type="GO" id="GO:0022857">
    <property type="term" value="F:transmembrane transporter activity"/>
    <property type="evidence" value="ECO:0007669"/>
    <property type="project" value="InterPro"/>
</dbReference>
<evidence type="ECO:0000256" key="6">
    <source>
        <dbReference type="SAM" id="MobiDB-lite"/>
    </source>
</evidence>
<keyword evidence="5 7" id="KW-0472">Membrane</keyword>
<gene>
    <name evidence="8" type="ORF">TCM_011499</name>
</gene>
<feature type="transmembrane region" description="Helical" evidence="7">
    <location>
        <begin position="115"/>
        <end position="136"/>
    </location>
</feature>
<dbReference type="Pfam" id="PF00854">
    <property type="entry name" value="PTR2"/>
    <property type="match status" value="1"/>
</dbReference>
<evidence type="ECO:0000256" key="7">
    <source>
        <dbReference type="SAM" id="Phobius"/>
    </source>
</evidence>
<evidence type="ECO:0000256" key="3">
    <source>
        <dbReference type="ARBA" id="ARBA00022692"/>
    </source>
</evidence>
<keyword evidence="4 7" id="KW-1133">Transmembrane helix</keyword>
<feature type="transmembrane region" description="Helical" evidence="7">
    <location>
        <begin position="472"/>
        <end position="496"/>
    </location>
</feature>
<feature type="transmembrane region" description="Helical" evidence="7">
    <location>
        <begin position="516"/>
        <end position="535"/>
    </location>
</feature>
<feature type="transmembrane region" description="Helical" evidence="7">
    <location>
        <begin position="392"/>
        <end position="409"/>
    </location>
</feature>
<evidence type="ECO:0000256" key="1">
    <source>
        <dbReference type="ARBA" id="ARBA00004141"/>
    </source>
</evidence>
<dbReference type="EMBL" id="CM001880">
    <property type="protein sequence ID" value="EOY01651.1"/>
    <property type="molecule type" value="Genomic_DNA"/>
</dbReference>
<comment type="subcellular location">
    <subcellularLocation>
        <location evidence="1">Membrane</location>
        <topology evidence="1">Multi-pass membrane protein</topology>
    </subcellularLocation>
</comment>
<feature type="transmembrane region" description="Helical" evidence="7">
    <location>
        <begin position="17"/>
        <end position="42"/>
    </location>
</feature>
<evidence type="ECO:0000256" key="2">
    <source>
        <dbReference type="ARBA" id="ARBA00005982"/>
    </source>
</evidence>
<keyword evidence="9" id="KW-1185">Reference proteome</keyword>
<dbReference type="InterPro" id="IPR036259">
    <property type="entry name" value="MFS_trans_sf"/>
</dbReference>